<dbReference type="Gene3D" id="2.40.10.120">
    <property type="match status" value="2"/>
</dbReference>
<evidence type="ECO:0000256" key="1">
    <source>
        <dbReference type="ARBA" id="ARBA00010541"/>
    </source>
</evidence>
<proteinExistence type="inferred from homology"/>
<dbReference type="SMART" id="SM00228">
    <property type="entry name" value="PDZ"/>
    <property type="match status" value="1"/>
</dbReference>
<evidence type="ECO:0000259" key="3">
    <source>
        <dbReference type="SMART" id="SM00228"/>
    </source>
</evidence>
<dbReference type="PANTHER" id="PTHR22939:SF129">
    <property type="entry name" value="SERINE PROTEASE HTRA2, MITOCHONDRIAL"/>
    <property type="match status" value="1"/>
</dbReference>
<comment type="similarity">
    <text evidence="1">Belongs to the peptidase S1C family.</text>
</comment>
<comment type="caution">
    <text evidence="4">The sequence shown here is derived from an EMBL/GenBank/DDBJ whole genome shotgun (WGS) entry which is preliminary data.</text>
</comment>
<sequence length="373" mass="40011">MKGSDAMTKGKPVTRDRKPAAAGARGVGSLVLPHSTLLLLFCAVLVHADPPRAPLAQEDRTNGKNTLAAVEKLRQLTTACCASIESPLGRTLCTATIVGEDGYVLIKASEVPELQKTRIKFSDGRSADLREVHRDTRLDLVLAQAVGITGLRTVSFGEAHALTLGQWLCSVAEGGGAPRIGIVSAKPRKIPGEGAAMGIRMDEKPTKDGKGVRIVGIASESPAEAAGLQEEDLLITIAGEKVAASRRVYDIIKGRQPGEVIDIRYLRQGKEESCRIRLASRTKVLHNWEGEDFANGGVSLRSDNFPEVLQHDIPLLPTDMGGPVATLEGKVVGINIARVDRVTTFALPVEAFWTEARQWIQADRHPPKAVPAK</sequence>
<evidence type="ECO:0000313" key="5">
    <source>
        <dbReference type="Proteomes" id="UP001596052"/>
    </source>
</evidence>
<dbReference type="SUPFAM" id="SSF50494">
    <property type="entry name" value="Trypsin-like serine proteases"/>
    <property type="match status" value="1"/>
</dbReference>
<dbReference type="Proteomes" id="UP001596052">
    <property type="component" value="Unassembled WGS sequence"/>
</dbReference>
<dbReference type="InterPro" id="IPR009003">
    <property type="entry name" value="Peptidase_S1_PA"/>
</dbReference>
<dbReference type="InterPro" id="IPR001478">
    <property type="entry name" value="PDZ"/>
</dbReference>
<dbReference type="SUPFAM" id="SSF50156">
    <property type="entry name" value="PDZ domain-like"/>
    <property type="match status" value="1"/>
</dbReference>
<dbReference type="EMBL" id="JBHSMQ010000005">
    <property type="protein sequence ID" value="MFC5456387.1"/>
    <property type="molecule type" value="Genomic_DNA"/>
</dbReference>
<evidence type="ECO:0000256" key="2">
    <source>
        <dbReference type="SAM" id="MobiDB-lite"/>
    </source>
</evidence>
<dbReference type="Pfam" id="PF13180">
    <property type="entry name" value="PDZ_2"/>
    <property type="match status" value="1"/>
</dbReference>
<dbReference type="InterPro" id="IPR036034">
    <property type="entry name" value="PDZ_sf"/>
</dbReference>
<dbReference type="RefSeq" id="WP_377168572.1">
    <property type="nucleotide sequence ID" value="NZ_JBHSMQ010000005.1"/>
</dbReference>
<keyword evidence="5" id="KW-1185">Reference proteome</keyword>
<organism evidence="4 5">
    <name type="scientific">Prosthecobacter fluviatilis</name>
    <dbReference type="NCBI Taxonomy" id="445931"/>
    <lineage>
        <taxon>Bacteria</taxon>
        <taxon>Pseudomonadati</taxon>
        <taxon>Verrucomicrobiota</taxon>
        <taxon>Verrucomicrobiia</taxon>
        <taxon>Verrucomicrobiales</taxon>
        <taxon>Verrucomicrobiaceae</taxon>
        <taxon>Prosthecobacter</taxon>
    </lineage>
</organism>
<accession>A0ABW0KTY4</accession>
<evidence type="ECO:0000313" key="4">
    <source>
        <dbReference type="EMBL" id="MFC5456387.1"/>
    </source>
</evidence>
<dbReference type="Gene3D" id="2.30.42.10">
    <property type="match status" value="1"/>
</dbReference>
<feature type="domain" description="PDZ" evidence="3">
    <location>
        <begin position="195"/>
        <end position="269"/>
    </location>
</feature>
<reference evidence="5" key="1">
    <citation type="journal article" date="2019" name="Int. J. Syst. Evol. Microbiol.">
        <title>The Global Catalogue of Microorganisms (GCM) 10K type strain sequencing project: providing services to taxonomists for standard genome sequencing and annotation.</title>
        <authorList>
            <consortium name="The Broad Institute Genomics Platform"/>
            <consortium name="The Broad Institute Genome Sequencing Center for Infectious Disease"/>
            <person name="Wu L."/>
            <person name="Ma J."/>
        </authorList>
    </citation>
    <scope>NUCLEOTIDE SEQUENCE [LARGE SCALE GENOMIC DNA]</scope>
    <source>
        <strain evidence="5">CGMCC 4.1469</strain>
    </source>
</reference>
<dbReference type="PANTHER" id="PTHR22939">
    <property type="entry name" value="SERINE PROTEASE FAMILY S1C HTRA-RELATED"/>
    <property type="match status" value="1"/>
</dbReference>
<protein>
    <submittedName>
        <fullName evidence="4">PDZ domain-containing protein</fullName>
    </submittedName>
</protein>
<gene>
    <name evidence="4" type="ORF">ACFQDI_16105</name>
</gene>
<name>A0ABW0KTY4_9BACT</name>
<feature type="region of interest" description="Disordered" evidence="2">
    <location>
        <begin position="1"/>
        <end position="20"/>
    </location>
</feature>